<comment type="similarity">
    <text evidence="2">Belongs to the class-A beta-lactamase family.</text>
</comment>
<evidence type="ECO:0000256" key="4">
    <source>
        <dbReference type="SAM" id="SignalP"/>
    </source>
</evidence>
<dbReference type="InterPro" id="IPR012338">
    <property type="entry name" value="Beta-lactam/transpept-like"/>
</dbReference>
<evidence type="ECO:0000256" key="3">
    <source>
        <dbReference type="ARBA" id="ARBA00012865"/>
    </source>
</evidence>
<evidence type="ECO:0000256" key="1">
    <source>
        <dbReference type="ARBA" id="ARBA00001526"/>
    </source>
</evidence>
<keyword evidence="7" id="KW-1185">Reference proteome</keyword>
<dbReference type="EC" id="3.5.2.6" evidence="3"/>
<dbReference type="SUPFAM" id="SSF56601">
    <property type="entry name" value="beta-lactamase/transpeptidase-like"/>
    <property type="match status" value="1"/>
</dbReference>
<keyword evidence="4" id="KW-0732">Signal</keyword>
<organism evidence="6 7">
    <name type="scientific">Hyalangium rubrum</name>
    <dbReference type="NCBI Taxonomy" id="3103134"/>
    <lineage>
        <taxon>Bacteria</taxon>
        <taxon>Pseudomonadati</taxon>
        <taxon>Myxococcota</taxon>
        <taxon>Myxococcia</taxon>
        <taxon>Myxococcales</taxon>
        <taxon>Cystobacterineae</taxon>
        <taxon>Archangiaceae</taxon>
        <taxon>Hyalangium</taxon>
    </lineage>
</organism>
<dbReference type="EMBL" id="JAXIVS010000003">
    <property type="protein sequence ID" value="MDY7226844.1"/>
    <property type="molecule type" value="Genomic_DNA"/>
</dbReference>
<dbReference type="RefSeq" id="WP_321545568.1">
    <property type="nucleotide sequence ID" value="NZ_JAXIVS010000003.1"/>
</dbReference>
<feature type="signal peptide" evidence="4">
    <location>
        <begin position="1"/>
        <end position="23"/>
    </location>
</feature>
<evidence type="ECO:0000313" key="7">
    <source>
        <dbReference type="Proteomes" id="UP001291309"/>
    </source>
</evidence>
<dbReference type="PANTHER" id="PTHR35333">
    <property type="entry name" value="BETA-LACTAMASE"/>
    <property type="match status" value="1"/>
</dbReference>
<comment type="catalytic activity">
    <reaction evidence="1">
        <text>a beta-lactam + H2O = a substituted beta-amino acid</text>
        <dbReference type="Rhea" id="RHEA:20401"/>
        <dbReference type="ChEBI" id="CHEBI:15377"/>
        <dbReference type="ChEBI" id="CHEBI:35627"/>
        <dbReference type="ChEBI" id="CHEBI:140347"/>
        <dbReference type="EC" id="3.5.2.6"/>
    </reaction>
</comment>
<dbReference type="PANTHER" id="PTHR35333:SF3">
    <property type="entry name" value="BETA-LACTAMASE-TYPE TRANSPEPTIDASE FOLD CONTAINING PROTEIN"/>
    <property type="match status" value="1"/>
</dbReference>
<comment type="caution">
    <text evidence="6">The sequence shown here is derived from an EMBL/GenBank/DDBJ whole genome shotgun (WGS) entry which is preliminary data.</text>
</comment>
<dbReference type="GO" id="GO:0016787">
    <property type="term" value="F:hydrolase activity"/>
    <property type="evidence" value="ECO:0007669"/>
    <property type="project" value="UniProtKB-KW"/>
</dbReference>
<name>A0ABU5H1Q3_9BACT</name>
<dbReference type="Gene3D" id="3.40.710.10">
    <property type="entry name" value="DD-peptidase/beta-lactamase superfamily"/>
    <property type="match status" value="1"/>
</dbReference>
<keyword evidence="6" id="KW-0378">Hydrolase</keyword>
<feature type="domain" description="Beta-lactamase class A catalytic" evidence="5">
    <location>
        <begin position="45"/>
        <end position="314"/>
    </location>
</feature>
<dbReference type="Pfam" id="PF13354">
    <property type="entry name" value="Beta-lactamase2"/>
    <property type="match status" value="1"/>
</dbReference>
<accession>A0ABU5H1Q3</accession>
<dbReference type="InterPro" id="IPR000871">
    <property type="entry name" value="Beta-lactam_class-A"/>
</dbReference>
<protein>
    <recommendedName>
        <fullName evidence="3">beta-lactamase</fullName>
        <ecNumber evidence="3">3.5.2.6</ecNumber>
    </recommendedName>
</protein>
<dbReference type="Proteomes" id="UP001291309">
    <property type="component" value="Unassembled WGS sequence"/>
</dbReference>
<evidence type="ECO:0000256" key="2">
    <source>
        <dbReference type="ARBA" id="ARBA00009009"/>
    </source>
</evidence>
<gene>
    <name evidence="6" type="ORF">SYV04_10610</name>
</gene>
<dbReference type="InterPro" id="IPR045155">
    <property type="entry name" value="Beta-lactam_cat"/>
</dbReference>
<proteinExistence type="inferred from homology"/>
<evidence type="ECO:0000259" key="5">
    <source>
        <dbReference type="Pfam" id="PF13354"/>
    </source>
</evidence>
<reference evidence="6 7" key="1">
    <citation type="submission" date="2023-12" db="EMBL/GenBank/DDBJ databases">
        <title>the genome sequence of Hyalangium sp. s54d21.</title>
        <authorList>
            <person name="Zhang X."/>
        </authorList>
    </citation>
    <scope>NUCLEOTIDE SEQUENCE [LARGE SCALE GENOMIC DNA]</scope>
    <source>
        <strain evidence="7">s54d21</strain>
    </source>
</reference>
<feature type="chain" id="PRO_5047534460" description="beta-lactamase" evidence="4">
    <location>
        <begin position="24"/>
        <end position="343"/>
    </location>
</feature>
<evidence type="ECO:0000313" key="6">
    <source>
        <dbReference type="EMBL" id="MDY7226844.1"/>
    </source>
</evidence>
<sequence length="343" mass="37568">MSAKAVGVCGLLLAVLATPPAEARWTSALPSLVEEAARDFDGELSLYVLDVESGDTYAYKADTPTYLSSAIKLGVMLEVLHQADLQQLTWHEELEFGPEDLRDGMHRLNRVRPGERFSIATLLEYMMVDSDNAAADLLIRRVGLDNVKARLVARGIQTGPVASLLEERRRIYARLDPSAHNLSPSQIRALGQHDSPGSRARFLSELLGHSPAWTGRELDAAFSAFYAENVNSASMREMGQLLAQVARCEGLSAESCSRAHALMRACRTGRGRIAAGLPATASWAHKTGTQHRRACDLGILYLQPQRPIIIAACTRSFWRVSDAEHLFARLGRIISTAAAHQTQ</sequence>